<evidence type="ECO:0000313" key="3">
    <source>
        <dbReference type="Proteomes" id="UP000183053"/>
    </source>
</evidence>
<reference evidence="3" key="1">
    <citation type="submission" date="2016-10" db="EMBL/GenBank/DDBJ databases">
        <authorList>
            <person name="Varghese N."/>
            <person name="Submissions S."/>
        </authorList>
    </citation>
    <scope>NUCLEOTIDE SEQUENCE [LARGE SCALE GENOMIC DNA]</scope>
    <source>
        <strain evidence="3">DSM 44142</strain>
    </source>
</reference>
<name>A0A1H1A943_9ACTN</name>
<feature type="region of interest" description="Disordered" evidence="1">
    <location>
        <begin position="90"/>
        <end position="116"/>
    </location>
</feature>
<accession>A0A1H1A943</accession>
<sequence>MTGIREALHDRYSQELSTMDRAGYEEMLDQRTAELELQVEQAASAMERTLSSQWLQEHPGQAIGYMEKLGLLQTARQSATEQVLAQLWEGASTSTDEEPAQPRTWTERWDSEEATAPTQEIEDLVTTLWPEEATETRFRVLAGDLLQARDEDGEQLPAGPSDPLATTLRELVEARVAAIAEAVDEK</sequence>
<dbReference type="EMBL" id="FNLF01000002">
    <property type="protein sequence ID" value="SDQ36177.1"/>
    <property type="molecule type" value="Genomic_DNA"/>
</dbReference>
<evidence type="ECO:0000313" key="2">
    <source>
        <dbReference type="EMBL" id="SDQ36177.1"/>
    </source>
</evidence>
<organism evidence="2 3">
    <name type="scientific">Tsukamurella pulmonis</name>
    <dbReference type="NCBI Taxonomy" id="47312"/>
    <lineage>
        <taxon>Bacteria</taxon>
        <taxon>Bacillati</taxon>
        <taxon>Actinomycetota</taxon>
        <taxon>Actinomycetes</taxon>
        <taxon>Mycobacteriales</taxon>
        <taxon>Tsukamurellaceae</taxon>
        <taxon>Tsukamurella</taxon>
    </lineage>
</organism>
<dbReference type="Proteomes" id="UP000183053">
    <property type="component" value="Unassembled WGS sequence"/>
</dbReference>
<proteinExistence type="predicted"/>
<dbReference type="AlphaFoldDB" id="A0A1H1A943"/>
<keyword evidence="3" id="KW-1185">Reference proteome</keyword>
<gene>
    <name evidence="2" type="ORF">SAMN04489765_0112</name>
</gene>
<dbReference type="RefSeq" id="WP_068563680.1">
    <property type="nucleotide sequence ID" value="NZ_FNLF01000002.1"/>
</dbReference>
<evidence type="ECO:0000256" key="1">
    <source>
        <dbReference type="SAM" id="MobiDB-lite"/>
    </source>
</evidence>
<protein>
    <submittedName>
        <fullName evidence="2">Uncharacterized protein</fullName>
    </submittedName>
</protein>